<comment type="caution">
    <text evidence="1">The sequence shown here is derived from an EMBL/GenBank/DDBJ whole genome shotgun (WGS) entry which is preliminary data.</text>
</comment>
<dbReference type="EMBL" id="AODF01000001">
    <property type="protein sequence ID" value="EUJ33777.1"/>
    <property type="molecule type" value="Genomic_DNA"/>
</dbReference>
<proteinExistence type="predicted"/>
<reference evidence="1 2" key="1">
    <citation type="journal article" date="2014" name="Int. J. Syst. Evol. Microbiol.">
        <title>Listeria floridensis sp. nov., Listeria aquatica sp. nov., Listeria cornellensis sp. nov., Listeria riparia sp. nov. and Listeria grandensis sp. nov., from agricultural and natural environments.</title>
        <authorList>
            <person name="den Bakker H.C."/>
            <person name="Warchocki S."/>
            <person name="Wright E.M."/>
            <person name="Allred A.F."/>
            <person name="Ahlstrom C."/>
            <person name="Manuel C.S."/>
            <person name="Stasiewicz M.J."/>
            <person name="Burrell A."/>
            <person name="Roof S."/>
            <person name="Strawn L."/>
            <person name="Fortes E.D."/>
            <person name="Nightingale K.K."/>
            <person name="Kephart D."/>
            <person name="Wiedmann M."/>
        </authorList>
    </citation>
    <scope>NUCLEOTIDE SEQUENCE [LARGE SCALE GENOMIC DNA]</scope>
    <source>
        <strain evidence="1 2">FSL S10-1187</strain>
    </source>
</reference>
<dbReference type="InterPro" id="IPR025233">
    <property type="entry name" value="DUF4176"/>
</dbReference>
<gene>
    <name evidence="1" type="ORF">MFLO_01045</name>
</gene>
<evidence type="ECO:0008006" key="3">
    <source>
        <dbReference type="Google" id="ProtNLM"/>
    </source>
</evidence>
<dbReference type="Proteomes" id="UP000019249">
    <property type="component" value="Unassembled WGS sequence"/>
</dbReference>
<keyword evidence="2" id="KW-1185">Reference proteome</keyword>
<evidence type="ECO:0000313" key="2">
    <source>
        <dbReference type="Proteomes" id="UP000019249"/>
    </source>
</evidence>
<dbReference type="Pfam" id="PF13780">
    <property type="entry name" value="DUF4176"/>
    <property type="match status" value="1"/>
</dbReference>
<evidence type="ECO:0000313" key="1">
    <source>
        <dbReference type="EMBL" id="EUJ33777.1"/>
    </source>
</evidence>
<sequence>MIDGKTNRFDYSGCVYPIGLVPDEVLYFNEENIDEVLFAGFYDDDEARFQTLYSDWSENNASGIEKGVVDKPL</sequence>
<protein>
    <recommendedName>
        <fullName evidence="3">DUF4176 domain-containing protein</fullName>
    </recommendedName>
</protein>
<name>A0ABN0RIR5_9LIST</name>
<accession>A0ABN0RIR5</accession>
<organism evidence="1 2">
    <name type="scientific">Listeria floridensis FSL S10-1187</name>
    <dbReference type="NCBI Taxonomy" id="1265817"/>
    <lineage>
        <taxon>Bacteria</taxon>
        <taxon>Bacillati</taxon>
        <taxon>Bacillota</taxon>
        <taxon>Bacilli</taxon>
        <taxon>Bacillales</taxon>
        <taxon>Listeriaceae</taxon>
        <taxon>Listeria</taxon>
    </lineage>
</organism>